<dbReference type="Gene3D" id="1.10.260.40">
    <property type="entry name" value="lambda repressor-like DNA-binding domains"/>
    <property type="match status" value="1"/>
</dbReference>
<accession>A0ABW2PE64</accession>
<evidence type="ECO:0000259" key="1">
    <source>
        <dbReference type="PROSITE" id="PS50943"/>
    </source>
</evidence>
<sequence>MPTNEPLREFLRARRARVTPQEAGISEGVTARRVEGLRREEVAHLVGVSVDYYIRFEQGRVSPSDHILAGVGRTLRLSDDEYAHMVNLVRGPDDRTCLVESPEPRPAMRWVLDSIRTPAFILGRCLAIVGTNEGARRLMVDFDARPPDERNHARWVFLDPLARERYVEWEEVARDNVASLRRQVGLFPHDPRLAALIEELSAASPEFATWWSAHDVVQHRRGHKRYRHPLVGELTVAYEAFPVSGTDDQILYIYTTEPGSASEKALERLLRWTPPADRPRG</sequence>
<dbReference type="RefSeq" id="WP_380831598.1">
    <property type="nucleotide sequence ID" value="NZ_JBHTCG010000043.1"/>
</dbReference>
<evidence type="ECO:0000313" key="3">
    <source>
        <dbReference type="Proteomes" id="UP001596496"/>
    </source>
</evidence>
<feature type="domain" description="HTH cro/C1-type" evidence="1">
    <location>
        <begin position="31"/>
        <end position="82"/>
    </location>
</feature>
<dbReference type="InterPro" id="IPR010982">
    <property type="entry name" value="Lambda_DNA-bd_dom_sf"/>
</dbReference>
<dbReference type="PROSITE" id="PS50943">
    <property type="entry name" value="HTH_CROC1"/>
    <property type="match status" value="1"/>
</dbReference>
<dbReference type="PANTHER" id="PTHR35010:SF2">
    <property type="entry name" value="BLL4672 PROTEIN"/>
    <property type="match status" value="1"/>
</dbReference>
<name>A0ABW2PE64_9ACTN</name>
<dbReference type="CDD" id="cd00093">
    <property type="entry name" value="HTH_XRE"/>
    <property type="match status" value="1"/>
</dbReference>
<dbReference type="Proteomes" id="UP001596496">
    <property type="component" value="Unassembled WGS sequence"/>
</dbReference>
<evidence type="ECO:0000313" key="2">
    <source>
        <dbReference type="EMBL" id="MFC7387752.1"/>
    </source>
</evidence>
<dbReference type="EMBL" id="JBHTCG010000043">
    <property type="protein sequence ID" value="MFC7387752.1"/>
    <property type="molecule type" value="Genomic_DNA"/>
</dbReference>
<dbReference type="Pfam" id="PF13560">
    <property type="entry name" value="HTH_31"/>
    <property type="match status" value="1"/>
</dbReference>
<organism evidence="2 3">
    <name type="scientific">Sphaerisporangium rhizosphaerae</name>
    <dbReference type="NCBI Taxonomy" id="2269375"/>
    <lineage>
        <taxon>Bacteria</taxon>
        <taxon>Bacillati</taxon>
        <taxon>Actinomycetota</taxon>
        <taxon>Actinomycetes</taxon>
        <taxon>Streptosporangiales</taxon>
        <taxon>Streptosporangiaceae</taxon>
        <taxon>Sphaerisporangium</taxon>
    </lineage>
</organism>
<dbReference type="Gene3D" id="3.30.450.180">
    <property type="match status" value="1"/>
</dbReference>
<dbReference type="InterPro" id="IPR041413">
    <property type="entry name" value="MLTR_LBD"/>
</dbReference>
<proteinExistence type="predicted"/>
<gene>
    <name evidence="2" type="ORF">ACFQSB_36480</name>
</gene>
<dbReference type="SMART" id="SM00530">
    <property type="entry name" value="HTH_XRE"/>
    <property type="match status" value="1"/>
</dbReference>
<keyword evidence="3" id="KW-1185">Reference proteome</keyword>
<comment type="caution">
    <text evidence="2">The sequence shown here is derived from an EMBL/GenBank/DDBJ whole genome shotgun (WGS) entry which is preliminary data.</text>
</comment>
<dbReference type="PANTHER" id="PTHR35010">
    <property type="entry name" value="BLL4672 PROTEIN-RELATED"/>
    <property type="match status" value="1"/>
</dbReference>
<dbReference type="SUPFAM" id="SSF47413">
    <property type="entry name" value="lambda repressor-like DNA-binding domains"/>
    <property type="match status" value="1"/>
</dbReference>
<reference evidence="3" key="1">
    <citation type="journal article" date="2019" name="Int. J. Syst. Evol. Microbiol.">
        <title>The Global Catalogue of Microorganisms (GCM) 10K type strain sequencing project: providing services to taxonomists for standard genome sequencing and annotation.</title>
        <authorList>
            <consortium name="The Broad Institute Genomics Platform"/>
            <consortium name="The Broad Institute Genome Sequencing Center for Infectious Disease"/>
            <person name="Wu L."/>
            <person name="Ma J."/>
        </authorList>
    </citation>
    <scope>NUCLEOTIDE SEQUENCE [LARGE SCALE GENOMIC DNA]</scope>
    <source>
        <strain evidence="3">CECT 7649</strain>
    </source>
</reference>
<dbReference type="Pfam" id="PF17765">
    <property type="entry name" value="MLTR_LBD"/>
    <property type="match status" value="1"/>
</dbReference>
<dbReference type="InterPro" id="IPR001387">
    <property type="entry name" value="Cro/C1-type_HTH"/>
</dbReference>
<protein>
    <submittedName>
        <fullName evidence="2">Helix-turn-helix domain-containing protein</fullName>
    </submittedName>
</protein>